<evidence type="ECO:0000256" key="8">
    <source>
        <dbReference type="ARBA" id="ARBA00022753"/>
    </source>
</evidence>
<evidence type="ECO:0000256" key="14">
    <source>
        <dbReference type="ARBA" id="ARBA00023329"/>
    </source>
</evidence>
<dbReference type="GO" id="GO:0005765">
    <property type="term" value="C:lysosomal membrane"/>
    <property type="evidence" value="ECO:0007669"/>
    <property type="project" value="TreeGrafter"/>
</dbReference>
<reference evidence="25 26" key="1">
    <citation type="submission" date="2014-07" db="EMBL/GenBank/DDBJ databases">
        <title>Genomic and transcriptomic analysis on Apis cerana provide comprehensive insights into honey bee biology.</title>
        <authorList>
            <person name="Diao Q."/>
            <person name="Sun L."/>
            <person name="Zheng H."/>
            <person name="Zheng H."/>
            <person name="Xu S."/>
            <person name="Wang S."/>
            <person name="Zeng Z."/>
            <person name="Hu F."/>
            <person name="Su S."/>
            <person name="Wu J."/>
        </authorList>
    </citation>
    <scope>NUCLEOTIDE SEQUENCE [LARGE SCALE GENOMIC DNA]</scope>
    <source>
        <tissue evidence="25">Pupae without intestine</tissue>
    </source>
</reference>
<evidence type="ECO:0000259" key="23">
    <source>
        <dbReference type="Pfam" id="PF01299"/>
    </source>
</evidence>
<dbReference type="OrthoDB" id="6232933at2759"/>
<keyword evidence="8" id="KW-0967">Endosome</keyword>
<dbReference type="GO" id="GO:0031902">
    <property type="term" value="C:late endosome membrane"/>
    <property type="evidence" value="ECO:0007669"/>
    <property type="project" value="TreeGrafter"/>
</dbReference>
<dbReference type="Pfam" id="PF21222">
    <property type="entry name" value="Lamp2_2nd"/>
    <property type="match status" value="1"/>
</dbReference>
<evidence type="ECO:0000256" key="19">
    <source>
        <dbReference type="ARBA" id="ARBA00076257"/>
    </source>
</evidence>
<evidence type="ECO:0000256" key="4">
    <source>
        <dbReference type="ARBA" id="ARBA00004279"/>
    </source>
</evidence>
<evidence type="ECO:0000256" key="22">
    <source>
        <dbReference type="SAM" id="SignalP"/>
    </source>
</evidence>
<evidence type="ECO:0000313" key="26">
    <source>
        <dbReference type="Proteomes" id="UP000242457"/>
    </source>
</evidence>
<evidence type="ECO:0000256" key="21">
    <source>
        <dbReference type="SAM" id="Phobius"/>
    </source>
</evidence>
<sequence>MSKFLLLLCFTAVHVLGEDQENILSKKNDALLTSPRTSLQNDSEHLKANILSNKNISLTDLGIISDTDENKIKSQEVTKNSFQTSTIISNHSTVMPLDMTAIPISTNETSKKISDITNPIVIHAPINSTLSSYLSSTGKWTVVNGTDQICIVVQMSVMFNISYVDVNNKTSFITFNIPTDNVTTKASGYCGKLEQNLTLEWSAKNITNGSMTLHFMRNATENDYSLYHLEVLLPASDFPSNLKLNGSVSLVHETPDFEVRLSNSYRCLKQQTLNLKQNNSNETSGYLIVSGLQFQAFKVDNSTVFGLAKDCAFDTPDVVPIAVGCALAGLVIIVLIAYLIGRRRNQAHGYLSM</sequence>
<feature type="domain" description="Lysosome-associated membrane glycoprotein 2-like luminal" evidence="23">
    <location>
        <begin position="137"/>
        <end position="299"/>
    </location>
</feature>
<comment type="caution">
    <text evidence="20">Lacks conserved residue(s) required for the propagation of feature annotation.</text>
</comment>
<dbReference type="STRING" id="94128.A0A2A3EMW8"/>
<keyword evidence="10" id="KW-0770">Synapse</keyword>
<keyword evidence="6 20" id="KW-0812">Transmembrane</keyword>
<keyword evidence="11 20" id="KW-0472">Membrane</keyword>
<comment type="subcellular location">
    <subcellularLocation>
        <location evidence="4">Cell projection</location>
        <location evidence="4">Dendrite</location>
    </subcellularLocation>
    <subcellularLocation>
        <location evidence="17">Cell projection</location>
        <location evidence="17">Growth cone membrane</location>
        <topology evidence="17">Single-pass type I membrane protein</topology>
    </subcellularLocation>
    <subcellularLocation>
        <location evidence="15">Cytoplasmic vesicle</location>
        <location evidence="15">Secretory vesicle</location>
        <location evidence="15">Synaptic vesicle membrane</location>
        <topology evidence="15">Single-pass type I membrane protein</topology>
    </subcellularLocation>
    <subcellularLocation>
        <location evidence="2">Early endosome membrane</location>
        <topology evidence="2">Single-pass type I membrane protein</topology>
    </subcellularLocation>
    <subcellularLocation>
        <location evidence="1">Endoplasmic reticulum-Golgi intermediate compartment membrane</location>
        <topology evidence="1">Single-pass type I membrane protein</topology>
    </subcellularLocation>
    <subcellularLocation>
        <location evidence="20">Membrane</location>
        <topology evidence="20">Single-pass type I membrane protein</topology>
    </subcellularLocation>
    <subcellularLocation>
        <location evidence="3">Recycling endosome</location>
    </subcellularLocation>
</comment>
<evidence type="ECO:0000256" key="20">
    <source>
        <dbReference type="PROSITE-ProRule" id="PRU00740"/>
    </source>
</evidence>
<keyword evidence="7 22" id="KW-0732">Signal</keyword>
<evidence type="ECO:0000256" key="3">
    <source>
        <dbReference type="ARBA" id="ARBA00004172"/>
    </source>
</evidence>
<evidence type="ECO:0000256" key="7">
    <source>
        <dbReference type="ARBA" id="ARBA00022729"/>
    </source>
</evidence>
<dbReference type="Pfam" id="PF01299">
    <property type="entry name" value="Lamp2-like_luminal"/>
    <property type="match status" value="1"/>
</dbReference>
<dbReference type="EMBL" id="KZ288206">
    <property type="protein sequence ID" value="PBC33057.1"/>
    <property type="molecule type" value="Genomic_DNA"/>
</dbReference>
<feature type="domain" description="Lysosome-associated membrane glycoprotein 2-like transmembrane" evidence="24">
    <location>
        <begin position="319"/>
        <end position="347"/>
    </location>
</feature>
<protein>
    <recommendedName>
        <fullName evidence="18">Lysosome-associated membrane glycoprotein 5</fullName>
    </recommendedName>
    <alternativeName>
        <fullName evidence="19">Lysosome-associated membrane protein 5</fullName>
    </alternativeName>
</protein>
<proteinExistence type="inferred from homology"/>
<evidence type="ECO:0000256" key="18">
    <source>
        <dbReference type="ARBA" id="ARBA00074379"/>
    </source>
</evidence>
<evidence type="ECO:0000256" key="1">
    <source>
        <dbReference type="ARBA" id="ARBA00004151"/>
    </source>
</evidence>
<comment type="function">
    <text evidence="16">Plays a role in short-term synaptic plasticity in a subset of GABAergic neurons in the brain.</text>
</comment>
<comment type="similarity">
    <text evidence="5 20">Belongs to the LAMP family.</text>
</comment>
<dbReference type="InterPro" id="IPR048528">
    <property type="entry name" value="Lamp2-like_luminal"/>
</dbReference>
<keyword evidence="12" id="KW-0325">Glycoprotein</keyword>
<evidence type="ECO:0000256" key="15">
    <source>
        <dbReference type="ARBA" id="ARBA00029428"/>
    </source>
</evidence>
<dbReference type="InterPro" id="IPR048524">
    <property type="entry name" value="Lamp2-like_TM"/>
</dbReference>
<evidence type="ECO:0000256" key="12">
    <source>
        <dbReference type="ARBA" id="ARBA00023180"/>
    </source>
</evidence>
<dbReference type="Gene3D" id="2.40.160.110">
    <property type="match status" value="1"/>
</dbReference>
<feature type="chain" id="PRO_5012584745" description="Lysosome-associated membrane glycoprotein 5" evidence="22">
    <location>
        <begin position="18"/>
        <end position="353"/>
    </location>
</feature>
<evidence type="ECO:0000256" key="11">
    <source>
        <dbReference type="ARBA" id="ARBA00023136"/>
    </source>
</evidence>
<keyword evidence="14" id="KW-0968">Cytoplasmic vesicle</keyword>
<dbReference type="PANTHER" id="PTHR11506">
    <property type="entry name" value="LYSOSOME-ASSOCIATED MEMBRANE GLYCOPROTEIN"/>
    <property type="match status" value="1"/>
</dbReference>
<evidence type="ECO:0000259" key="24">
    <source>
        <dbReference type="Pfam" id="PF21222"/>
    </source>
</evidence>
<organism evidence="25 26">
    <name type="scientific">Apis cerana cerana</name>
    <name type="common">Oriental honeybee</name>
    <dbReference type="NCBI Taxonomy" id="94128"/>
    <lineage>
        <taxon>Eukaryota</taxon>
        <taxon>Metazoa</taxon>
        <taxon>Ecdysozoa</taxon>
        <taxon>Arthropoda</taxon>
        <taxon>Hexapoda</taxon>
        <taxon>Insecta</taxon>
        <taxon>Pterygota</taxon>
        <taxon>Neoptera</taxon>
        <taxon>Endopterygota</taxon>
        <taxon>Hymenoptera</taxon>
        <taxon>Apocrita</taxon>
        <taxon>Aculeata</taxon>
        <taxon>Apoidea</taxon>
        <taxon>Anthophila</taxon>
        <taxon>Apidae</taxon>
        <taxon>Apis</taxon>
    </lineage>
</organism>
<evidence type="ECO:0000256" key="2">
    <source>
        <dbReference type="ARBA" id="ARBA00004158"/>
    </source>
</evidence>
<feature type="signal peptide" evidence="22">
    <location>
        <begin position="1"/>
        <end position="17"/>
    </location>
</feature>
<accession>A0A2A3EMW8</accession>
<evidence type="ECO:0000256" key="5">
    <source>
        <dbReference type="ARBA" id="ARBA00009644"/>
    </source>
</evidence>
<dbReference type="Proteomes" id="UP000242457">
    <property type="component" value="Unassembled WGS sequence"/>
</dbReference>
<keyword evidence="13" id="KW-0966">Cell projection</keyword>
<evidence type="ECO:0000256" key="10">
    <source>
        <dbReference type="ARBA" id="ARBA00023018"/>
    </source>
</evidence>
<dbReference type="InterPro" id="IPR002000">
    <property type="entry name" value="Lysosome-assoc_membr_glycop"/>
</dbReference>
<evidence type="ECO:0000313" key="25">
    <source>
        <dbReference type="EMBL" id="PBC33057.1"/>
    </source>
</evidence>
<feature type="transmembrane region" description="Helical" evidence="21">
    <location>
        <begin position="318"/>
        <end position="340"/>
    </location>
</feature>
<evidence type="ECO:0000256" key="17">
    <source>
        <dbReference type="ARBA" id="ARBA00060492"/>
    </source>
</evidence>
<evidence type="ECO:0000256" key="13">
    <source>
        <dbReference type="ARBA" id="ARBA00023273"/>
    </source>
</evidence>
<keyword evidence="9 21" id="KW-1133">Transmembrane helix</keyword>
<evidence type="ECO:0000256" key="6">
    <source>
        <dbReference type="ARBA" id="ARBA00022692"/>
    </source>
</evidence>
<evidence type="ECO:0000256" key="9">
    <source>
        <dbReference type="ARBA" id="ARBA00022989"/>
    </source>
</evidence>
<dbReference type="PANTHER" id="PTHR11506:SF35">
    <property type="entry name" value="LYSOSOME-ASSOCIATED MEMBRANE GLYCOPROTEIN 5"/>
    <property type="match status" value="1"/>
</dbReference>
<dbReference type="PROSITE" id="PS51407">
    <property type="entry name" value="LAMP_3"/>
    <property type="match status" value="1"/>
</dbReference>
<dbReference type="GO" id="GO:0072594">
    <property type="term" value="P:establishment of protein localization to organelle"/>
    <property type="evidence" value="ECO:0007669"/>
    <property type="project" value="TreeGrafter"/>
</dbReference>
<name>A0A2A3EMW8_APICC</name>
<dbReference type="GO" id="GO:0005886">
    <property type="term" value="C:plasma membrane"/>
    <property type="evidence" value="ECO:0007669"/>
    <property type="project" value="UniProtKB-SubCell"/>
</dbReference>
<dbReference type="CDD" id="cd12087">
    <property type="entry name" value="TM_EGFR-like"/>
    <property type="match status" value="1"/>
</dbReference>
<evidence type="ECO:0000256" key="16">
    <source>
        <dbReference type="ARBA" id="ARBA00053950"/>
    </source>
</evidence>
<dbReference type="AlphaFoldDB" id="A0A2A3EMW8"/>
<gene>
    <name evidence="25" type="ORF">APICC_07630</name>
</gene>
<keyword evidence="26" id="KW-1185">Reference proteome</keyword>
<dbReference type="PRINTS" id="PR00336">
    <property type="entry name" value="LYSASSOCTDMP"/>
</dbReference>